<keyword evidence="7" id="KW-1185">Reference proteome</keyword>
<dbReference type="InterPro" id="IPR029035">
    <property type="entry name" value="DHS-like_NAD/FAD-binding_dom"/>
</dbReference>
<dbReference type="NCBIfam" id="NF001753">
    <property type="entry name" value="PRK00481.1-3"/>
    <property type="match status" value="1"/>
</dbReference>
<comment type="domain">
    <text evidence="3">2 residues (Tyr-64 and Arg-67) present in a large hydrophobic pocket are probably involved in substrate specificity. They are important for desuccinylation activity, but dispensable for deacetylation activity.</text>
</comment>
<dbReference type="PANTHER" id="PTHR11085:SF4">
    <property type="entry name" value="NAD-DEPENDENT PROTEIN DEACYLASE"/>
    <property type="match status" value="1"/>
</dbReference>
<evidence type="ECO:0000256" key="4">
    <source>
        <dbReference type="PROSITE-ProRule" id="PRU00236"/>
    </source>
</evidence>
<evidence type="ECO:0000313" key="6">
    <source>
        <dbReference type="EMBL" id="BAT71832.1"/>
    </source>
</evidence>
<dbReference type="InterPro" id="IPR026590">
    <property type="entry name" value="Ssirtuin_cat_dom"/>
</dbReference>
<feature type="binding site" evidence="3">
    <location>
        <position position="67"/>
    </location>
    <ligand>
        <name>substrate</name>
    </ligand>
</feature>
<feature type="domain" description="Deacetylase sirtuin-type" evidence="5">
    <location>
        <begin position="1"/>
        <end position="239"/>
    </location>
</feature>
<dbReference type="PANTHER" id="PTHR11085">
    <property type="entry name" value="NAD-DEPENDENT PROTEIN DEACYLASE SIRTUIN-5, MITOCHONDRIAL-RELATED"/>
    <property type="match status" value="1"/>
</dbReference>
<dbReference type="GO" id="GO:0005737">
    <property type="term" value="C:cytoplasm"/>
    <property type="evidence" value="ECO:0007669"/>
    <property type="project" value="UniProtKB-SubCell"/>
</dbReference>
<comment type="catalytic activity">
    <reaction evidence="3">
        <text>N(6)-acetyl-L-lysyl-[protein] + NAD(+) + H2O = 2''-O-acetyl-ADP-D-ribose + nicotinamide + L-lysyl-[protein]</text>
        <dbReference type="Rhea" id="RHEA:43636"/>
        <dbReference type="Rhea" id="RHEA-COMP:9752"/>
        <dbReference type="Rhea" id="RHEA-COMP:10731"/>
        <dbReference type="ChEBI" id="CHEBI:15377"/>
        <dbReference type="ChEBI" id="CHEBI:17154"/>
        <dbReference type="ChEBI" id="CHEBI:29969"/>
        <dbReference type="ChEBI" id="CHEBI:57540"/>
        <dbReference type="ChEBI" id="CHEBI:61930"/>
        <dbReference type="ChEBI" id="CHEBI:83767"/>
        <dbReference type="EC" id="2.3.1.286"/>
    </reaction>
</comment>
<dbReference type="RefSeq" id="WP_068549830.1">
    <property type="nucleotide sequence ID" value="NZ_AP013035.1"/>
</dbReference>
<keyword evidence="1" id="KW-0808">Transferase</keyword>
<protein>
    <recommendedName>
        <fullName evidence="3">NAD-dependent protein deacylase</fullName>
        <ecNumber evidence="3">2.3.1.286</ecNumber>
    </recommendedName>
    <alternativeName>
        <fullName evidence="3">Regulatory protein SIR2 homolog</fullName>
    </alternativeName>
</protein>
<feature type="binding site" evidence="3 4">
    <location>
        <position position="147"/>
    </location>
    <ligand>
        <name>Zn(2+)</name>
        <dbReference type="ChEBI" id="CHEBI:29105"/>
    </ligand>
</feature>
<evidence type="ECO:0000313" key="7">
    <source>
        <dbReference type="Proteomes" id="UP000063234"/>
    </source>
</evidence>
<feature type="binding site" evidence="3 4">
    <location>
        <position position="124"/>
    </location>
    <ligand>
        <name>Zn(2+)</name>
        <dbReference type="ChEBI" id="CHEBI:29105"/>
    </ligand>
</feature>
<keyword evidence="3" id="KW-0963">Cytoplasm</keyword>
<dbReference type="HAMAP" id="MF_01121">
    <property type="entry name" value="Sirtuin_ClassIII"/>
    <property type="match status" value="1"/>
</dbReference>
<proteinExistence type="inferred from homology"/>
<feature type="binding site" evidence="3">
    <location>
        <position position="228"/>
    </location>
    <ligand>
        <name>NAD(+)</name>
        <dbReference type="ChEBI" id="CHEBI:57540"/>
    </ligand>
</feature>
<dbReference type="EMBL" id="AP013035">
    <property type="protein sequence ID" value="BAT71832.1"/>
    <property type="molecule type" value="Genomic_DNA"/>
</dbReference>
<dbReference type="EC" id="2.3.1.286" evidence="3"/>
<keyword evidence="3 4" id="KW-0479">Metal-binding</keyword>
<evidence type="ECO:0000256" key="3">
    <source>
        <dbReference type="HAMAP-Rule" id="MF_01121"/>
    </source>
</evidence>
<feature type="binding site" evidence="3 4">
    <location>
        <position position="144"/>
    </location>
    <ligand>
        <name>Zn(2+)</name>
        <dbReference type="ChEBI" id="CHEBI:29105"/>
    </ligand>
</feature>
<evidence type="ECO:0000256" key="1">
    <source>
        <dbReference type="ARBA" id="ARBA00022679"/>
    </source>
</evidence>
<accession>A0A0S3QU28</accession>
<dbReference type="InterPro" id="IPR026591">
    <property type="entry name" value="Sirtuin_cat_small_dom_sf"/>
</dbReference>
<dbReference type="GO" id="GO:0036054">
    <property type="term" value="F:protein-malonyllysine demalonylase activity"/>
    <property type="evidence" value="ECO:0007669"/>
    <property type="project" value="InterPro"/>
</dbReference>
<keyword evidence="3 4" id="KW-0862">Zinc</keyword>
<dbReference type="SUPFAM" id="SSF52467">
    <property type="entry name" value="DHS-like NAD/FAD-binding domain"/>
    <property type="match status" value="1"/>
</dbReference>
<feature type="binding site" evidence="3">
    <location>
        <begin position="20"/>
        <end position="39"/>
    </location>
    <ligand>
        <name>NAD(+)</name>
        <dbReference type="ChEBI" id="CHEBI:57540"/>
    </ligand>
</feature>
<dbReference type="GO" id="GO:0036055">
    <property type="term" value="F:protein-succinyllysine desuccinylase activity"/>
    <property type="evidence" value="ECO:0007669"/>
    <property type="project" value="UniProtKB-UniRule"/>
</dbReference>
<comment type="subcellular location">
    <subcellularLocation>
        <location evidence="3">Cytoplasm</location>
    </subcellularLocation>
</comment>
<dbReference type="PROSITE" id="PS50305">
    <property type="entry name" value="SIRTUIN"/>
    <property type="match status" value="1"/>
</dbReference>
<comment type="function">
    <text evidence="3">NAD-dependent lysine deacetylase and desuccinylase that specifically removes acetyl and succinyl groups on target proteins. Modulates the activities of several proteins which are inactive in their acylated form.</text>
</comment>
<dbReference type="PATRIC" id="fig|1298851.3.peg.1093"/>
<dbReference type="Gene3D" id="3.40.50.1220">
    <property type="entry name" value="TPP-binding domain"/>
    <property type="match status" value="1"/>
</dbReference>
<dbReference type="GO" id="GO:0008270">
    <property type="term" value="F:zinc ion binding"/>
    <property type="evidence" value="ECO:0007669"/>
    <property type="project" value="UniProtKB-UniRule"/>
</dbReference>
<dbReference type="KEGG" id="ttk:TST_1038"/>
<name>A0A0S3QU28_THET7</name>
<dbReference type="InterPro" id="IPR003000">
    <property type="entry name" value="Sirtuin"/>
</dbReference>
<keyword evidence="6" id="KW-0378">Hydrolase</keyword>
<feature type="binding site" evidence="3">
    <location>
        <position position="64"/>
    </location>
    <ligand>
        <name>substrate</name>
    </ligand>
</feature>
<evidence type="ECO:0000256" key="2">
    <source>
        <dbReference type="ARBA" id="ARBA00023027"/>
    </source>
</evidence>
<feature type="binding site" evidence="3">
    <location>
        <begin position="184"/>
        <end position="186"/>
    </location>
    <ligand>
        <name>NAD(+)</name>
        <dbReference type="ChEBI" id="CHEBI:57540"/>
    </ligand>
</feature>
<comment type="cofactor">
    <cofactor evidence="3">
        <name>Zn(2+)</name>
        <dbReference type="ChEBI" id="CHEBI:29105"/>
    </cofactor>
    <text evidence="3">Binds 1 zinc ion per subunit.</text>
</comment>
<dbReference type="STRING" id="1298851.TST_1038"/>
<organism evidence="6 7">
    <name type="scientific">Thermosulfidibacter takaii (strain DSM 17441 / JCM 13301 / NBRC 103674 / ABI70S6)</name>
    <dbReference type="NCBI Taxonomy" id="1298851"/>
    <lineage>
        <taxon>Bacteria</taxon>
        <taxon>Pseudomonadati</taxon>
        <taxon>Thermosulfidibacterota</taxon>
        <taxon>Thermosulfidibacteria</taxon>
        <taxon>Thermosulfidibacterales</taxon>
        <taxon>Thermosulfidibacteraceae</taxon>
    </lineage>
</organism>
<dbReference type="InterPro" id="IPR050134">
    <property type="entry name" value="NAD-dep_sirtuin_deacylases"/>
</dbReference>
<feature type="active site" description="Proton acceptor" evidence="3 4">
    <location>
        <position position="116"/>
    </location>
</feature>
<comment type="similarity">
    <text evidence="3">Belongs to the sirtuin family. Class III subfamily.</text>
</comment>
<feature type="binding site" evidence="3 4">
    <location>
        <position position="127"/>
    </location>
    <ligand>
        <name>Zn(2+)</name>
        <dbReference type="ChEBI" id="CHEBI:29105"/>
    </ligand>
</feature>
<gene>
    <name evidence="3" type="primary">cobB</name>
    <name evidence="6" type="ORF">TST_1038</name>
</gene>
<dbReference type="GO" id="GO:0017136">
    <property type="term" value="F:histone deacetylase activity, NAD-dependent"/>
    <property type="evidence" value="ECO:0007669"/>
    <property type="project" value="TreeGrafter"/>
</dbReference>
<dbReference type="AlphaFoldDB" id="A0A0S3QU28"/>
<dbReference type="InterPro" id="IPR027546">
    <property type="entry name" value="Sirtuin_class_III"/>
</dbReference>
<sequence length="239" mass="26770">MIEKVADRIRKSKKLVVLTGAGISKESGIPTFRGEDGLWNKFKPEELATPWAFQRDPKLVWEWYNWRRGLMLDKKPNEGHLLIAKLEKMVPEFWLITQNIDGLHQMAGSKKVIELHGNIWRERCVSCSFKRTNRGLVEEIPPKCPECGSLLRPDVVWFGEALPEDALNVAIEQSSTCDTMLVVGTSCVVQPAASLPVIARNSGAFLVEVNPDTTPITGISDVSLRITAVEFAKALQQYL</sequence>
<dbReference type="OrthoDB" id="394960at2"/>
<evidence type="ECO:0000259" key="5">
    <source>
        <dbReference type="PROSITE" id="PS50305"/>
    </source>
</evidence>
<dbReference type="Proteomes" id="UP000063234">
    <property type="component" value="Chromosome"/>
</dbReference>
<comment type="catalytic activity">
    <reaction evidence="3">
        <text>N(6)-succinyl-L-lysyl-[protein] + NAD(+) + H2O = 2''-O-succinyl-ADP-D-ribose + nicotinamide + L-lysyl-[protein]</text>
        <dbReference type="Rhea" id="RHEA:47668"/>
        <dbReference type="Rhea" id="RHEA-COMP:9752"/>
        <dbReference type="Rhea" id="RHEA-COMP:11877"/>
        <dbReference type="ChEBI" id="CHEBI:15377"/>
        <dbReference type="ChEBI" id="CHEBI:17154"/>
        <dbReference type="ChEBI" id="CHEBI:29969"/>
        <dbReference type="ChEBI" id="CHEBI:57540"/>
        <dbReference type="ChEBI" id="CHEBI:87830"/>
        <dbReference type="ChEBI" id="CHEBI:87832"/>
    </reaction>
</comment>
<dbReference type="GO" id="GO:0070403">
    <property type="term" value="F:NAD+ binding"/>
    <property type="evidence" value="ECO:0007669"/>
    <property type="project" value="UniProtKB-UniRule"/>
</dbReference>
<feature type="binding site" evidence="3">
    <location>
        <begin position="98"/>
        <end position="101"/>
    </location>
    <ligand>
        <name>NAD(+)</name>
        <dbReference type="ChEBI" id="CHEBI:57540"/>
    </ligand>
</feature>
<feature type="binding site" evidence="3">
    <location>
        <begin position="210"/>
        <end position="212"/>
    </location>
    <ligand>
        <name>NAD(+)</name>
        <dbReference type="ChEBI" id="CHEBI:57540"/>
    </ligand>
</feature>
<reference evidence="7" key="1">
    <citation type="journal article" date="2018" name="Science">
        <title>A primordial and reversible TCA cycle in a facultatively chemolithoautotrophic thermophile.</title>
        <authorList>
            <person name="Nunoura T."/>
            <person name="Chikaraishi Y."/>
            <person name="Izaki R."/>
            <person name="Suwa T."/>
            <person name="Sato T."/>
            <person name="Harada T."/>
            <person name="Mori K."/>
            <person name="Kato Y."/>
            <person name="Miyazaki M."/>
            <person name="Shimamura S."/>
            <person name="Yanagawa K."/>
            <person name="Shuto A."/>
            <person name="Ohkouchi N."/>
            <person name="Fujita N."/>
            <person name="Takaki Y."/>
            <person name="Atomi H."/>
            <person name="Takai K."/>
        </authorList>
    </citation>
    <scope>NUCLEOTIDE SEQUENCE [LARGE SCALE GENOMIC DNA]</scope>
    <source>
        <strain evidence="7">DSM 17441 / JCM 13301 / NBRC 103674 / ABI70S6</strain>
    </source>
</reference>
<dbReference type="Gene3D" id="3.30.1600.10">
    <property type="entry name" value="SIR2/SIRT2 'Small Domain"/>
    <property type="match status" value="1"/>
</dbReference>
<dbReference type="Pfam" id="PF02146">
    <property type="entry name" value="SIR2"/>
    <property type="match status" value="1"/>
</dbReference>
<keyword evidence="2 3" id="KW-0520">NAD</keyword>
<dbReference type="CDD" id="cd01412">
    <property type="entry name" value="SIRT5_Af1_CobB"/>
    <property type="match status" value="1"/>
</dbReference>